<dbReference type="RefSeq" id="WP_188604150.1">
    <property type="nucleotide sequence ID" value="NZ_AP026830.1"/>
</dbReference>
<evidence type="ECO:0000256" key="1">
    <source>
        <dbReference type="SAM" id="Phobius"/>
    </source>
</evidence>
<evidence type="ECO:0000313" key="3">
    <source>
        <dbReference type="Proteomes" id="UP000657075"/>
    </source>
</evidence>
<dbReference type="EMBL" id="BMNM01000014">
    <property type="protein sequence ID" value="GGI86340.1"/>
    <property type="molecule type" value="Genomic_DNA"/>
</dbReference>
<dbReference type="AlphaFoldDB" id="A0A830ECQ6"/>
<dbReference type="GeneID" id="76206906"/>
<keyword evidence="1" id="KW-0812">Transmembrane</keyword>
<name>A0A830ECQ6_9CREN</name>
<reference evidence="2" key="1">
    <citation type="journal article" date="2014" name="Int. J. Syst. Evol. Microbiol.">
        <title>Complete genome sequence of Corynebacterium casei LMG S-19264T (=DSM 44701T), isolated from a smear-ripened cheese.</title>
        <authorList>
            <consortium name="US DOE Joint Genome Institute (JGI-PGF)"/>
            <person name="Walter F."/>
            <person name="Albersmeier A."/>
            <person name="Kalinowski J."/>
            <person name="Ruckert C."/>
        </authorList>
    </citation>
    <scope>NUCLEOTIDE SEQUENCE</scope>
    <source>
        <strain evidence="2">JCM 11219</strain>
    </source>
</reference>
<feature type="transmembrane region" description="Helical" evidence="1">
    <location>
        <begin position="30"/>
        <end position="57"/>
    </location>
</feature>
<accession>A0A830ECQ6</accession>
<organism evidence="2 3">
    <name type="scientific">Vulcanisaeta souniana JCM 11219</name>
    <dbReference type="NCBI Taxonomy" id="1293586"/>
    <lineage>
        <taxon>Archaea</taxon>
        <taxon>Thermoproteota</taxon>
        <taxon>Thermoprotei</taxon>
        <taxon>Thermoproteales</taxon>
        <taxon>Thermoproteaceae</taxon>
        <taxon>Vulcanisaeta</taxon>
    </lineage>
</organism>
<proteinExistence type="predicted"/>
<sequence length="133" mass="14799">MELASMTSVVLQAGLPPVISQLLSMINPVVNALLFLFALAFWLSFIGLLLYAMRYFLGATPGMRGRALEAIVDWVEGNAKVILAVFAVVWIIYFILLYLATQAGASLGFTAWDLFRDLFIQPIITMFHYVFTG</sequence>
<keyword evidence="1" id="KW-1133">Transmembrane helix</keyword>
<keyword evidence="1" id="KW-0472">Membrane</keyword>
<dbReference type="Proteomes" id="UP000657075">
    <property type="component" value="Unassembled WGS sequence"/>
</dbReference>
<gene>
    <name evidence="2" type="ORF">GCM10007112_24140</name>
</gene>
<reference evidence="2" key="2">
    <citation type="submission" date="2020-09" db="EMBL/GenBank/DDBJ databases">
        <authorList>
            <person name="Sun Q."/>
            <person name="Ohkuma M."/>
        </authorList>
    </citation>
    <scope>NUCLEOTIDE SEQUENCE</scope>
    <source>
        <strain evidence="2">JCM 11219</strain>
    </source>
</reference>
<feature type="transmembrane region" description="Helical" evidence="1">
    <location>
        <begin position="78"/>
        <end position="100"/>
    </location>
</feature>
<evidence type="ECO:0000313" key="2">
    <source>
        <dbReference type="EMBL" id="GGI86340.1"/>
    </source>
</evidence>
<comment type="caution">
    <text evidence="2">The sequence shown here is derived from an EMBL/GenBank/DDBJ whole genome shotgun (WGS) entry which is preliminary data.</text>
</comment>
<protein>
    <submittedName>
        <fullName evidence="2">Uncharacterized protein</fullName>
    </submittedName>
</protein>